<dbReference type="InterPro" id="IPR015315">
    <property type="entry name" value="DUF1963"/>
</dbReference>
<evidence type="ECO:0000313" key="1">
    <source>
        <dbReference type="EMBL" id="UFP94497.1"/>
    </source>
</evidence>
<dbReference type="InterPro" id="IPR035948">
    <property type="entry name" value="YwqG-like_sf"/>
</dbReference>
<dbReference type="SUPFAM" id="SSF103032">
    <property type="entry name" value="Hypothetical protein YwqG"/>
    <property type="match status" value="1"/>
</dbReference>
<proteinExistence type="predicted"/>
<reference evidence="1 2" key="1">
    <citation type="journal article" date="2021" name="Genome Biol. Evol.">
        <title>Complete Genome Sequencing of a Novel Gloeobacter Species from a Waterfall Cave in Mexico.</title>
        <authorList>
            <person name="Saw J.H."/>
            <person name="Cardona T."/>
            <person name="Montejano G."/>
        </authorList>
    </citation>
    <scope>NUCLEOTIDE SEQUENCE [LARGE SCALE GENOMIC DNA]</scope>
    <source>
        <strain evidence="1">MG652769</strain>
    </source>
</reference>
<dbReference type="EMBL" id="CP063845">
    <property type="protein sequence ID" value="UFP94497.1"/>
    <property type="molecule type" value="Genomic_DNA"/>
</dbReference>
<gene>
    <name evidence="1" type="ORF">ISF26_22615</name>
</gene>
<accession>A0ABY3PLH1</accession>
<keyword evidence="2" id="KW-1185">Reference proteome</keyword>
<dbReference type="Proteomes" id="UP001054846">
    <property type="component" value="Chromosome"/>
</dbReference>
<dbReference type="Gene3D" id="2.30.320.10">
    <property type="entry name" value="YwqG-like"/>
    <property type="match status" value="1"/>
</dbReference>
<evidence type="ECO:0000313" key="2">
    <source>
        <dbReference type="Proteomes" id="UP001054846"/>
    </source>
</evidence>
<protein>
    <submittedName>
        <fullName evidence="1">DUF1963 domain-containing protein</fullName>
    </submittedName>
</protein>
<sequence length="212" mass="23179">MNVSVLKIKAFRAIGMPVTTPVTKFGGQPVWIDTPQWPVGRTLGMPMQFVCQIELYPKIFGQLPGRMAYLFVSESNEEHSTSFWDAHSGDNAVIIQPGGICPVQTLAIATGPTLEPLVEYIPELESAEDPPRPISLTDSECTEADLQRLGGHKIGGTPLFWDAVEYPDESGHWRLLLQIDEDVPFAINCCLGTGYAFIDQSGLHGAYVCQSG</sequence>
<organism evidence="1 2">
    <name type="scientific">Gloeobacter morelensis MG652769</name>
    <dbReference type="NCBI Taxonomy" id="2781736"/>
    <lineage>
        <taxon>Bacteria</taxon>
        <taxon>Bacillati</taxon>
        <taxon>Cyanobacteriota</taxon>
        <taxon>Cyanophyceae</taxon>
        <taxon>Gloeobacterales</taxon>
        <taxon>Gloeobacteraceae</taxon>
        <taxon>Gloeobacter</taxon>
        <taxon>Gloeobacter morelensis</taxon>
    </lineage>
</organism>
<dbReference type="Pfam" id="PF09234">
    <property type="entry name" value="DUF1963"/>
    <property type="match status" value="1"/>
</dbReference>
<dbReference type="RefSeq" id="WP_230841546.1">
    <property type="nucleotide sequence ID" value="NZ_CP063845.1"/>
</dbReference>
<name>A0ABY3PLH1_9CYAN</name>